<keyword evidence="3 6" id="KW-0012">Acyltransferase</keyword>
<name>A0A2T0X014_9RHOB</name>
<comment type="caution">
    <text evidence="6">The sequence shown here is derived from an EMBL/GenBank/DDBJ whole genome shotgun (WGS) entry which is preliminary data.</text>
</comment>
<evidence type="ECO:0000313" key="7">
    <source>
        <dbReference type="Proteomes" id="UP000238392"/>
    </source>
</evidence>
<dbReference type="RefSeq" id="WP_106262821.1">
    <property type="nucleotide sequence ID" value="NZ_PVTQ01000002.1"/>
</dbReference>
<dbReference type="SMART" id="SM00563">
    <property type="entry name" value="PlsC"/>
    <property type="match status" value="1"/>
</dbReference>
<keyword evidence="4" id="KW-0812">Transmembrane</keyword>
<dbReference type="AlphaFoldDB" id="A0A2T0X014"/>
<organism evidence="6 7">
    <name type="scientific">Donghicola tyrosinivorans</name>
    <dbReference type="NCBI Taxonomy" id="1652492"/>
    <lineage>
        <taxon>Bacteria</taxon>
        <taxon>Pseudomonadati</taxon>
        <taxon>Pseudomonadota</taxon>
        <taxon>Alphaproteobacteria</taxon>
        <taxon>Rhodobacterales</taxon>
        <taxon>Roseobacteraceae</taxon>
        <taxon>Donghicola</taxon>
    </lineage>
</organism>
<keyword evidence="4" id="KW-1133">Transmembrane helix</keyword>
<keyword evidence="7" id="KW-1185">Reference proteome</keyword>
<dbReference type="Pfam" id="PF01553">
    <property type="entry name" value="Acyltransferase"/>
    <property type="match status" value="1"/>
</dbReference>
<evidence type="ECO:0000313" key="6">
    <source>
        <dbReference type="EMBL" id="PRY92293.1"/>
    </source>
</evidence>
<keyword evidence="4" id="KW-0472">Membrane</keyword>
<feature type="transmembrane region" description="Helical" evidence="4">
    <location>
        <begin position="12"/>
        <end position="34"/>
    </location>
</feature>
<comment type="pathway">
    <text evidence="1">Lipid metabolism.</text>
</comment>
<accession>A0A2T0X014</accession>
<dbReference type="SUPFAM" id="SSF69593">
    <property type="entry name" value="Glycerol-3-phosphate (1)-acyltransferase"/>
    <property type="match status" value="1"/>
</dbReference>
<dbReference type="OrthoDB" id="5290997at2"/>
<dbReference type="PANTHER" id="PTHR10434:SF40">
    <property type="entry name" value="1-ACYL-SN-GLYCEROL-3-PHOSPHATE ACYLTRANSFERASE"/>
    <property type="match status" value="1"/>
</dbReference>
<protein>
    <submittedName>
        <fullName evidence="6">1-acyl-sn-glycerol-3-phosphate acyltransferase</fullName>
    </submittedName>
</protein>
<evidence type="ECO:0000256" key="1">
    <source>
        <dbReference type="ARBA" id="ARBA00005189"/>
    </source>
</evidence>
<keyword evidence="2 6" id="KW-0808">Transferase</keyword>
<dbReference type="Proteomes" id="UP000238392">
    <property type="component" value="Unassembled WGS sequence"/>
</dbReference>
<dbReference type="InterPro" id="IPR002123">
    <property type="entry name" value="Plipid/glycerol_acylTrfase"/>
</dbReference>
<evidence type="ECO:0000256" key="3">
    <source>
        <dbReference type="ARBA" id="ARBA00023315"/>
    </source>
</evidence>
<dbReference type="GO" id="GO:0003841">
    <property type="term" value="F:1-acylglycerol-3-phosphate O-acyltransferase activity"/>
    <property type="evidence" value="ECO:0007669"/>
    <property type="project" value="TreeGrafter"/>
</dbReference>
<proteinExistence type="predicted"/>
<feature type="domain" description="Phospholipid/glycerol acyltransferase" evidence="5">
    <location>
        <begin position="73"/>
        <end position="187"/>
    </location>
</feature>
<evidence type="ECO:0000259" key="5">
    <source>
        <dbReference type="SMART" id="SM00563"/>
    </source>
</evidence>
<evidence type="ECO:0000256" key="4">
    <source>
        <dbReference type="SAM" id="Phobius"/>
    </source>
</evidence>
<dbReference type="PANTHER" id="PTHR10434">
    <property type="entry name" value="1-ACYL-SN-GLYCEROL-3-PHOSPHATE ACYLTRANSFERASE"/>
    <property type="match status" value="1"/>
</dbReference>
<dbReference type="CDD" id="cd07989">
    <property type="entry name" value="LPLAT_AGPAT-like"/>
    <property type="match status" value="1"/>
</dbReference>
<sequence>MKHAIQWVRSFIFFLQMYFMLPVIGLVWAPWAYFSSRGAYSAIHAYCNWVRWTAGWMVGLKTEIRGPVPTGEILVCSKHQSFLDILMIASVVPEPKFIMKHSLRYAPVIGFYGKMIGCIPVQRGRRSEAMRKMVLEARRTDTPKGQLIIYPQGTRVAPGVDAPYKIGAGVLYREMKQRVHPAGTNVGVFWPRLGIFRKPGVAVVEFLDPIEAGLPVSEFMAKVEEVIEESSDKLMREAGFKLPKDAASTAAE</sequence>
<dbReference type="GO" id="GO:0006654">
    <property type="term" value="P:phosphatidic acid biosynthetic process"/>
    <property type="evidence" value="ECO:0007669"/>
    <property type="project" value="TreeGrafter"/>
</dbReference>
<reference evidence="6 7" key="1">
    <citation type="submission" date="2018-03" db="EMBL/GenBank/DDBJ databases">
        <title>Genomic Encyclopedia of Archaeal and Bacterial Type Strains, Phase II (KMG-II): from individual species to whole genera.</title>
        <authorList>
            <person name="Goeker M."/>
        </authorList>
    </citation>
    <scope>NUCLEOTIDE SEQUENCE [LARGE SCALE GENOMIC DNA]</scope>
    <source>
        <strain evidence="6 7">DSM 100212</strain>
    </source>
</reference>
<dbReference type="EMBL" id="PVTQ01000002">
    <property type="protein sequence ID" value="PRY92293.1"/>
    <property type="molecule type" value="Genomic_DNA"/>
</dbReference>
<evidence type="ECO:0000256" key="2">
    <source>
        <dbReference type="ARBA" id="ARBA00022679"/>
    </source>
</evidence>
<gene>
    <name evidence="6" type="ORF">CLV74_102208</name>
</gene>